<dbReference type="Proteomes" id="UP000242329">
    <property type="component" value="Unassembled WGS sequence"/>
</dbReference>
<dbReference type="InterPro" id="IPR050124">
    <property type="entry name" value="tRNA_CCA-adding_enzyme"/>
</dbReference>
<dbReference type="GO" id="GO:0000166">
    <property type="term" value="F:nucleotide binding"/>
    <property type="evidence" value="ECO:0007669"/>
    <property type="project" value="UniProtKB-KW"/>
</dbReference>
<dbReference type="EMBL" id="FQWY01000044">
    <property type="protein sequence ID" value="SHH22254.1"/>
    <property type="molecule type" value="Genomic_DNA"/>
</dbReference>
<evidence type="ECO:0000313" key="14">
    <source>
        <dbReference type="EMBL" id="SHH22254.1"/>
    </source>
</evidence>
<evidence type="ECO:0000256" key="10">
    <source>
        <dbReference type="ARBA" id="ARBA00022884"/>
    </source>
</evidence>
<dbReference type="PANTHER" id="PTHR47545:SF1">
    <property type="entry name" value="MULTIFUNCTIONAL CCA PROTEIN"/>
    <property type="match status" value="1"/>
</dbReference>
<dbReference type="SUPFAM" id="SSF81301">
    <property type="entry name" value="Nucleotidyltransferase"/>
    <property type="match status" value="1"/>
</dbReference>
<dbReference type="RefSeq" id="WP_073093301.1">
    <property type="nucleotide sequence ID" value="NZ_FQWY01000044.1"/>
</dbReference>
<proteinExistence type="inferred from homology"/>
<dbReference type="STRING" id="1123382.SAMN02745221_01960"/>
<comment type="similarity">
    <text evidence="11">Belongs to the tRNA nucleotidyltransferase/poly(A) polymerase family.</text>
</comment>
<evidence type="ECO:0000256" key="9">
    <source>
        <dbReference type="ARBA" id="ARBA00022842"/>
    </source>
</evidence>
<dbReference type="GO" id="GO:0000049">
    <property type="term" value="F:tRNA binding"/>
    <property type="evidence" value="ECO:0007669"/>
    <property type="project" value="UniProtKB-KW"/>
</dbReference>
<protein>
    <submittedName>
        <fullName evidence="14">tRNA nucleotidyltransferase/poly(A) polymerase</fullName>
    </submittedName>
</protein>
<keyword evidence="4" id="KW-0548">Nucleotidyltransferase</keyword>
<comment type="cofactor">
    <cofactor evidence="1">
        <name>Mg(2+)</name>
        <dbReference type="ChEBI" id="CHEBI:18420"/>
    </cofactor>
</comment>
<dbReference type="GO" id="GO:0016779">
    <property type="term" value="F:nucleotidyltransferase activity"/>
    <property type="evidence" value="ECO:0007669"/>
    <property type="project" value="UniProtKB-KW"/>
</dbReference>
<evidence type="ECO:0000313" key="15">
    <source>
        <dbReference type="Proteomes" id="UP000242329"/>
    </source>
</evidence>
<evidence type="ECO:0000256" key="11">
    <source>
        <dbReference type="RuleBase" id="RU003953"/>
    </source>
</evidence>
<evidence type="ECO:0000259" key="13">
    <source>
        <dbReference type="Pfam" id="PF12627"/>
    </source>
</evidence>
<dbReference type="InterPro" id="IPR002646">
    <property type="entry name" value="PolA_pol_head_dom"/>
</dbReference>
<evidence type="ECO:0000256" key="7">
    <source>
        <dbReference type="ARBA" id="ARBA00022800"/>
    </source>
</evidence>
<evidence type="ECO:0000256" key="3">
    <source>
        <dbReference type="ARBA" id="ARBA00022694"/>
    </source>
</evidence>
<evidence type="ECO:0000256" key="4">
    <source>
        <dbReference type="ARBA" id="ARBA00022695"/>
    </source>
</evidence>
<evidence type="ECO:0000256" key="2">
    <source>
        <dbReference type="ARBA" id="ARBA00022679"/>
    </source>
</evidence>
<keyword evidence="7" id="KW-0692">RNA repair</keyword>
<dbReference type="Pfam" id="PF12627">
    <property type="entry name" value="PolyA_pol_RNAbd"/>
    <property type="match status" value="1"/>
</dbReference>
<reference evidence="15" key="1">
    <citation type="submission" date="2016-11" db="EMBL/GenBank/DDBJ databases">
        <authorList>
            <person name="Varghese N."/>
            <person name="Submissions S."/>
        </authorList>
    </citation>
    <scope>NUCLEOTIDE SEQUENCE [LARGE SCALE GENOMIC DNA]</scope>
    <source>
        <strain evidence="15">DSM 11003</strain>
    </source>
</reference>
<keyword evidence="3" id="KW-0819">tRNA processing</keyword>
<keyword evidence="9" id="KW-0460">Magnesium</keyword>
<dbReference type="SUPFAM" id="SSF81891">
    <property type="entry name" value="Poly A polymerase C-terminal region-like"/>
    <property type="match status" value="1"/>
</dbReference>
<keyword evidence="15" id="KW-1185">Reference proteome</keyword>
<dbReference type="Pfam" id="PF01743">
    <property type="entry name" value="PolyA_pol"/>
    <property type="match status" value="1"/>
</dbReference>
<evidence type="ECO:0000256" key="8">
    <source>
        <dbReference type="ARBA" id="ARBA00022840"/>
    </source>
</evidence>
<organism evidence="14 15">
    <name type="scientific">Thermosyntropha lipolytica DSM 11003</name>
    <dbReference type="NCBI Taxonomy" id="1123382"/>
    <lineage>
        <taxon>Bacteria</taxon>
        <taxon>Bacillati</taxon>
        <taxon>Bacillota</taxon>
        <taxon>Clostridia</taxon>
        <taxon>Eubacteriales</taxon>
        <taxon>Syntrophomonadaceae</taxon>
        <taxon>Thermosyntropha</taxon>
    </lineage>
</organism>
<keyword evidence="2 11" id="KW-0808">Transferase</keyword>
<dbReference type="InterPro" id="IPR032828">
    <property type="entry name" value="PolyA_RNA-bd"/>
</dbReference>
<keyword evidence="10 11" id="KW-0694">RNA-binding</keyword>
<dbReference type="InterPro" id="IPR043519">
    <property type="entry name" value="NT_sf"/>
</dbReference>
<feature type="domain" description="tRNA nucleotidyltransferase/poly(A) polymerase RNA and SrmB- binding" evidence="13">
    <location>
        <begin position="168"/>
        <end position="227"/>
    </location>
</feature>
<name>A0A1M5R7C6_9FIRM</name>
<dbReference type="OrthoDB" id="9805698at2"/>
<gene>
    <name evidence="14" type="ORF">SAMN02745221_01960</name>
</gene>
<keyword evidence="6" id="KW-0547">Nucleotide-binding</keyword>
<evidence type="ECO:0000256" key="5">
    <source>
        <dbReference type="ARBA" id="ARBA00022723"/>
    </source>
</evidence>
<keyword evidence="8" id="KW-0067">ATP-binding</keyword>
<dbReference type="Gene3D" id="3.30.460.10">
    <property type="entry name" value="Beta Polymerase, domain 2"/>
    <property type="match status" value="1"/>
</dbReference>
<dbReference type="GO" id="GO:0008033">
    <property type="term" value="P:tRNA processing"/>
    <property type="evidence" value="ECO:0007669"/>
    <property type="project" value="UniProtKB-KW"/>
</dbReference>
<dbReference type="PANTHER" id="PTHR47545">
    <property type="entry name" value="MULTIFUNCTIONAL CCA PROTEIN"/>
    <property type="match status" value="1"/>
</dbReference>
<feature type="domain" description="Poly A polymerase head" evidence="12">
    <location>
        <begin position="27"/>
        <end position="143"/>
    </location>
</feature>
<dbReference type="GO" id="GO:0046872">
    <property type="term" value="F:metal ion binding"/>
    <property type="evidence" value="ECO:0007669"/>
    <property type="project" value="UniProtKB-KW"/>
</dbReference>
<accession>A0A1M5R7C6</accession>
<sequence>MQDTRLIYFPDLLHKIHDFLQARNIPAWLVGGTVRDRLLGKVSSDIDLVIRAGEGMIDELASFLEGVKVDFAKGEMVRLVVGKGENKFNVDVEFLKEEDIRDNLGRRDFTINSMAWALDDRKEEDKVLDPAGGREDLERSIIRAVKKEVFFRDPVRILRAFRLAANLGFVIEEKTKRWLKESTAEVNWEKVPGERIWKELGEILGFPDSASTLKDMEEAGVLSSLLKVSRYELDFELLTALERLIQDEVIGGLLAKAVRKRDMVAAFKLGVILSRVRDRDAAERVCNFLRMSGREKDLVLSVSRFDIDIWPQGSMGAVDKRRFVYENKEYAPLLFLFASASLIVRKEVDFKYCKSYIADFLRFYVEEGSFWFKLPRYIDGKEVMAILDLKPSPRVGKVLQRVAEAEIEGRITSREEARRFVERMKYAGDELRD</sequence>
<dbReference type="Gene3D" id="1.10.3090.10">
    <property type="entry name" value="cca-adding enzyme, domain 2"/>
    <property type="match status" value="1"/>
</dbReference>
<evidence type="ECO:0000259" key="12">
    <source>
        <dbReference type="Pfam" id="PF01743"/>
    </source>
</evidence>
<dbReference type="AlphaFoldDB" id="A0A1M5R7C6"/>
<evidence type="ECO:0000256" key="6">
    <source>
        <dbReference type="ARBA" id="ARBA00022741"/>
    </source>
</evidence>
<evidence type="ECO:0000256" key="1">
    <source>
        <dbReference type="ARBA" id="ARBA00001946"/>
    </source>
</evidence>
<keyword evidence="5" id="KW-0479">Metal-binding</keyword>